<feature type="region of interest" description="Disordered" evidence="1">
    <location>
        <begin position="9"/>
        <end position="34"/>
    </location>
</feature>
<evidence type="ECO:0000313" key="2">
    <source>
        <dbReference type="EMBL" id="NYS26243.1"/>
    </source>
</evidence>
<reference evidence="2 3" key="1">
    <citation type="journal article" date="2000" name="Arch. Microbiol.">
        <title>Rhodobaca bogoriensis gen. nov. and sp. nov., an alkaliphilic purple nonsulfur bacterium from African Rift Valley soda lakes.</title>
        <authorList>
            <person name="Milford A.D."/>
            <person name="Achenbach L.A."/>
            <person name="Jung D.O."/>
            <person name="Madigan M.T."/>
        </authorList>
    </citation>
    <scope>NUCLEOTIDE SEQUENCE [LARGE SCALE GENOMIC DNA]</scope>
    <source>
        <strain evidence="2 3">2376</strain>
    </source>
</reference>
<name>A0A7Z0L230_9RHOB</name>
<accession>A0A7Z0L230</accession>
<organism evidence="2 3">
    <name type="scientific">Rhabdonatronobacter sediminivivens</name>
    <dbReference type="NCBI Taxonomy" id="2743469"/>
    <lineage>
        <taxon>Bacteria</taxon>
        <taxon>Pseudomonadati</taxon>
        <taxon>Pseudomonadota</taxon>
        <taxon>Alphaproteobacteria</taxon>
        <taxon>Rhodobacterales</taxon>
        <taxon>Paracoccaceae</taxon>
        <taxon>Rhabdonatronobacter</taxon>
    </lineage>
</organism>
<evidence type="ECO:0000313" key="3">
    <source>
        <dbReference type="Proteomes" id="UP000529417"/>
    </source>
</evidence>
<proteinExistence type="predicted"/>
<dbReference type="EMBL" id="JACBXS010000037">
    <property type="protein sequence ID" value="NYS26243.1"/>
    <property type="molecule type" value="Genomic_DNA"/>
</dbReference>
<dbReference type="AlphaFoldDB" id="A0A7Z0L230"/>
<evidence type="ECO:0000256" key="1">
    <source>
        <dbReference type="SAM" id="MobiDB-lite"/>
    </source>
</evidence>
<comment type="caution">
    <text evidence="2">The sequence shown here is derived from an EMBL/GenBank/DDBJ whole genome shotgun (WGS) entry which is preliminary data.</text>
</comment>
<sequence length="127" mass="13853">MIIEDFLYSDARSGQSDEAEHGNDNDNGADDVDDLAHEVLPSGGAFVPRPWAEAEGEMDRMLGISGYRDVLWAQRHAAHRSSVSTGQSSHLLREPAKVEEGREGPFCAFTGSTAQPFVELKTHLLSV</sequence>
<dbReference type="Proteomes" id="UP000529417">
    <property type="component" value="Unassembled WGS sequence"/>
</dbReference>
<protein>
    <submittedName>
        <fullName evidence="2">Uncharacterized protein</fullName>
    </submittedName>
</protein>
<keyword evidence="3" id="KW-1185">Reference proteome</keyword>
<gene>
    <name evidence="2" type="ORF">HUK65_14730</name>
</gene>